<reference evidence="1 3" key="2">
    <citation type="journal article" date="2018" name="Plant J.">
        <title>The Physcomitrella patens chromosome-scale assembly reveals moss genome structure and evolution.</title>
        <authorList>
            <person name="Lang D."/>
            <person name="Ullrich K.K."/>
            <person name="Murat F."/>
            <person name="Fuchs J."/>
            <person name="Jenkins J."/>
            <person name="Haas F.B."/>
            <person name="Piednoel M."/>
            <person name="Gundlach H."/>
            <person name="Van Bel M."/>
            <person name="Meyberg R."/>
            <person name="Vives C."/>
            <person name="Morata J."/>
            <person name="Symeonidi A."/>
            <person name="Hiss M."/>
            <person name="Muchero W."/>
            <person name="Kamisugi Y."/>
            <person name="Saleh O."/>
            <person name="Blanc G."/>
            <person name="Decker E.L."/>
            <person name="van Gessel N."/>
            <person name="Grimwood J."/>
            <person name="Hayes R.D."/>
            <person name="Graham S.W."/>
            <person name="Gunter L.E."/>
            <person name="McDaniel S.F."/>
            <person name="Hoernstein S.N.W."/>
            <person name="Larsson A."/>
            <person name="Li F.W."/>
            <person name="Perroud P.F."/>
            <person name="Phillips J."/>
            <person name="Ranjan P."/>
            <person name="Rokshar D.S."/>
            <person name="Rothfels C.J."/>
            <person name="Schneider L."/>
            <person name="Shu S."/>
            <person name="Stevenson D.W."/>
            <person name="Thummler F."/>
            <person name="Tillich M."/>
            <person name="Villarreal Aguilar J.C."/>
            <person name="Widiez T."/>
            <person name="Wong G.K."/>
            <person name="Wymore A."/>
            <person name="Zhang Y."/>
            <person name="Zimmer A.D."/>
            <person name="Quatrano R.S."/>
            <person name="Mayer K.F.X."/>
            <person name="Goodstein D."/>
            <person name="Casacuberta J.M."/>
            <person name="Vandepoele K."/>
            <person name="Reski R."/>
            <person name="Cuming A.C."/>
            <person name="Tuskan G.A."/>
            <person name="Maumus F."/>
            <person name="Salse J."/>
            <person name="Schmutz J."/>
            <person name="Rensing S.A."/>
        </authorList>
    </citation>
    <scope>NUCLEOTIDE SEQUENCE [LARGE SCALE GENOMIC DNA]</scope>
    <source>
        <strain evidence="2 3">cv. Gransden 2004</strain>
    </source>
</reference>
<dbReference type="AlphaFoldDB" id="A0A2K1J8J5"/>
<evidence type="ECO:0000313" key="3">
    <source>
        <dbReference type="Proteomes" id="UP000006727"/>
    </source>
</evidence>
<dbReference type="PaxDb" id="3218-PP1S15_118V6.1"/>
<accession>A0A2K1J8J5</accession>
<dbReference type="EnsemblPlants" id="Pp3c16_14087V3.1">
    <property type="protein sequence ID" value="PAC:32985198.CDS.1"/>
    <property type="gene ID" value="Pp3c16_14087"/>
</dbReference>
<evidence type="ECO:0000313" key="1">
    <source>
        <dbReference type="EMBL" id="PNR37848.1"/>
    </source>
</evidence>
<gene>
    <name evidence="1" type="ORF">PHYPA_020957</name>
</gene>
<dbReference type="EMBL" id="ABEU02000016">
    <property type="protein sequence ID" value="PNR37848.1"/>
    <property type="molecule type" value="Genomic_DNA"/>
</dbReference>
<protein>
    <submittedName>
        <fullName evidence="1 2">Uncharacterized protein</fullName>
    </submittedName>
</protein>
<dbReference type="Proteomes" id="UP000006727">
    <property type="component" value="Chromosome 16"/>
</dbReference>
<reference evidence="1 3" key="1">
    <citation type="journal article" date="2008" name="Science">
        <title>The Physcomitrella genome reveals evolutionary insights into the conquest of land by plants.</title>
        <authorList>
            <person name="Rensing S."/>
            <person name="Lang D."/>
            <person name="Zimmer A."/>
            <person name="Terry A."/>
            <person name="Salamov A."/>
            <person name="Shapiro H."/>
            <person name="Nishiyama T."/>
            <person name="Perroud P.-F."/>
            <person name="Lindquist E."/>
            <person name="Kamisugi Y."/>
            <person name="Tanahashi T."/>
            <person name="Sakakibara K."/>
            <person name="Fujita T."/>
            <person name="Oishi K."/>
            <person name="Shin-I T."/>
            <person name="Kuroki Y."/>
            <person name="Toyoda A."/>
            <person name="Suzuki Y."/>
            <person name="Hashimoto A."/>
            <person name="Yamaguchi K."/>
            <person name="Sugano A."/>
            <person name="Kohara Y."/>
            <person name="Fujiyama A."/>
            <person name="Anterola A."/>
            <person name="Aoki S."/>
            <person name="Ashton N."/>
            <person name="Barbazuk W.B."/>
            <person name="Barker E."/>
            <person name="Bennetzen J."/>
            <person name="Bezanilla M."/>
            <person name="Blankenship R."/>
            <person name="Cho S.H."/>
            <person name="Dutcher S."/>
            <person name="Estelle M."/>
            <person name="Fawcett J.A."/>
            <person name="Gundlach H."/>
            <person name="Hanada K."/>
            <person name="Heyl A."/>
            <person name="Hicks K.A."/>
            <person name="Hugh J."/>
            <person name="Lohr M."/>
            <person name="Mayer K."/>
            <person name="Melkozernov A."/>
            <person name="Murata T."/>
            <person name="Nelson D."/>
            <person name="Pils B."/>
            <person name="Prigge M."/>
            <person name="Reiss B."/>
            <person name="Renner T."/>
            <person name="Rombauts S."/>
            <person name="Rushton P."/>
            <person name="Sanderfoot A."/>
            <person name="Schween G."/>
            <person name="Shiu S.-H."/>
            <person name="Stueber K."/>
            <person name="Theodoulou F.L."/>
            <person name="Tu H."/>
            <person name="Van de Peer Y."/>
            <person name="Verrier P.J."/>
            <person name="Waters E."/>
            <person name="Wood A."/>
            <person name="Yang L."/>
            <person name="Cove D."/>
            <person name="Cuming A."/>
            <person name="Hasebe M."/>
            <person name="Lucas S."/>
            <person name="Mishler D.B."/>
            <person name="Reski R."/>
            <person name="Grigoriev I."/>
            <person name="Quatrano R.S."/>
            <person name="Boore J.L."/>
        </authorList>
    </citation>
    <scope>NUCLEOTIDE SEQUENCE [LARGE SCALE GENOMIC DNA]</scope>
    <source>
        <strain evidence="2 3">cv. Gransden 2004</strain>
    </source>
</reference>
<dbReference type="Gramene" id="Pp3c16_14087V3.1">
    <property type="protein sequence ID" value="PAC:32985198.CDS.1"/>
    <property type="gene ID" value="Pp3c16_14087"/>
</dbReference>
<organism evidence="1">
    <name type="scientific">Physcomitrium patens</name>
    <name type="common">Spreading-leaved earth moss</name>
    <name type="synonym">Physcomitrella patens</name>
    <dbReference type="NCBI Taxonomy" id="3218"/>
    <lineage>
        <taxon>Eukaryota</taxon>
        <taxon>Viridiplantae</taxon>
        <taxon>Streptophyta</taxon>
        <taxon>Embryophyta</taxon>
        <taxon>Bryophyta</taxon>
        <taxon>Bryophytina</taxon>
        <taxon>Bryopsida</taxon>
        <taxon>Funariidae</taxon>
        <taxon>Funariales</taxon>
        <taxon>Funariaceae</taxon>
        <taxon>Physcomitrium</taxon>
    </lineage>
</organism>
<proteinExistence type="predicted"/>
<sequence>MIIGWELDCVSEEPLTALSDRRWMLALRCFPLETCAGQRRRGSLLFGTAANRVCRRLSMSTDLHCHEILA</sequence>
<keyword evidence="3" id="KW-1185">Reference proteome</keyword>
<name>A0A2K1J8J5_PHYPA</name>
<dbReference type="InParanoid" id="A0A2K1J8J5"/>
<reference evidence="2" key="3">
    <citation type="submission" date="2020-12" db="UniProtKB">
        <authorList>
            <consortium name="EnsemblPlants"/>
        </authorList>
    </citation>
    <scope>IDENTIFICATION</scope>
</reference>
<evidence type="ECO:0000313" key="2">
    <source>
        <dbReference type="EnsemblPlants" id="PAC:32985198.CDS.1"/>
    </source>
</evidence>